<dbReference type="Proteomes" id="UP000256763">
    <property type="component" value="Unassembled WGS sequence"/>
</dbReference>
<dbReference type="GO" id="GO:1990063">
    <property type="term" value="C:Bam protein complex"/>
    <property type="evidence" value="ECO:0007669"/>
    <property type="project" value="TreeGrafter"/>
</dbReference>
<comment type="subunit">
    <text evidence="4">Part of the Bam complex.</text>
</comment>
<keyword evidence="7" id="KW-1185">Reference proteome</keyword>
<keyword evidence="3 4" id="KW-0998">Cell outer membrane</keyword>
<dbReference type="PROSITE" id="PS51257">
    <property type="entry name" value="PROKAR_LIPOPROTEIN"/>
    <property type="match status" value="1"/>
</dbReference>
<dbReference type="EMBL" id="NFZW01000014">
    <property type="protein sequence ID" value="RFA34833.1"/>
    <property type="molecule type" value="Genomic_DNA"/>
</dbReference>
<comment type="function">
    <text evidence="4">Part of the outer membrane protein assembly complex, which is involved in assembly and insertion of beta-barrel proteins into the outer membrane.</text>
</comment>
<comment type="subcellular location">
    <subcellularLocation>
        <location evidence="4">Cell outer membrane</location>
        <topology evidence="4">Lipid-anchor</topology>
    </subcellularLocation>
</comment>
<dbReference type="PANTHER" id="PTHR37482:SF1">
    <property type="entry name" value="OUTER MEMBRANE PROTEIN ASSEMBLY FACTOR BAME"/>
    <property type="match status" value="1"/>
</dbReference>
<dbReference type="AlphaFoldDB" id="A0A3E0WRL3"/>
<dbReference type="GO" id="GO:0051205">
    <property type="term" value="P:protein insertion into membrane"/>
    <property type="evidence" value="ECO:0007669"/>
    <property type="project" value="UniProtKB-UniRule"/>
</dbReference>
<comment type="similarity">
    <text evidence="4">Belongs to the BamE family.</text>
</comment>
<evidence type="ECO:0000256" key="2">
    <source>
        <dbReference type="ARBA" id="ARBA00023136"/>
    </source>
</evidence>
<dbReference type="Gene3D" id="3.30.1450.10">
    <property type="match status" value="1"/>
</dbReference>
<dbReference type="InterPro" id="IPR026592">
    <property type="entry name" value="BamE"/>
</dbReference>
<evidence type="ECO:0000259" key="5">
    <source>
        <dbReference type="Pfam" id="PF04355"/>
    </source>
</evidence>
<dbReference type="InterPro" id="IPR037873">
    <property type="entry name" value="BamE-like"/>
</dbReference>
<evidence type="ECO:0000313" key="7">
    <source>
        <dbReference type="Proteomes" id="UP000256763"/>
    </source>
</evidence>
<dbReference type="GO" id="GO:0030674">
    <property type="term" value="F:protein-macromolecule adaptor activity"/>
    <property type="evidence" value="ECO:0007669"/>
    <property type="project" value="TreeGrafter"/>
</dbReference>
<feature type="domain" description="Outer membrane protein assembly factor BamE" evidence="5">
    <location>
        <begin position="39"/>
        <end position="108"/>
    </location>
</feature>
<dbReference type="Pfam" id="PF04355">
    <property type="entry name" value="BamE"/>
    <property type="match status" value="1"/>
</dbReference>
<dbReference type="InterPro" id="IPR007450">
    <property type="entry name" value="BamE_dom"/>
</dbReference>
<dbReference type="PANTHER" id="PTHR37482">
    <property type="entry name" value="OUTER MEMBRANE PROTEIN ASSEMBLY FACTOR BAME"/>
    <property type="match status" value="1"/>
</dbReference>
<evidence type="ECO:0000313" key="6">
    <source>
        <dbReference type="EMBL" id="RFA34833.1"/>
    </source>
</evidence>
<reference evidence="7" key="1">
    <citation type="submission" date="2017-05" db="EMBL/GenBank/DDBJ databases">
        <authorList>
            <person name="Sharma S."/>
            <person name="Sidhu C."/>
            <person name="Pinnaka A.K."/>
        </authorList>
    </citation>
    <scope>NUCLEOTIDE SEQUENCE [LARGE SCALE GENOMIC DNA]</scope>
    <source>
        <strain evidence="7">AK93</strain>
    </source>
</reference>
<evidence type="ECO:0000256" key="1">
    <source>
        <dbReference type="ARBA" id="ARBA00022729"/>
    </source>
</evidence>
<keyword evidence="4" id="KW-0449">Lipoprotein</keyword>
<sequence length="115" mass="13313">MLRMMRTLACTLLYISVIGLAACSNGRIPFTYAVEVQQGNIIEEEALERLEPGMTRRQVEHLLGSPTLTPVHNERRWEYIYTLQQDGRRVDYKRVTVLFDESDRVTEIKRQAAEG</sequence>
<protein>
    <recommendedName>
        <fullName evidence="4">Outer membrane protein assembly factor BamE</fullName>
    </recommendedName>
</protein>
<organism evidence="6 7">
    <name type="scientific">Alkalilimnicola ehrlichii</name>
    <dbReference type="NCBI Taxonomy" id="351052"/>
    <lineage>
        <taxon>Bacteria</taxon>
        <taxon>Pseudomonadati</taxon>
        <taxon>Pseudomonadota</taxon>
        <taxon>Gammaproteobacteria</taxon>
        <taxon>Chromatiales</taxon>
        <taxon>Ectothiorhodospiraceae</taxon>
        <taxon>Alkalilimnicola</taxon>
    </lineage>
</organism>
<accession>A0A3E0WRL3</accession>
<keyword evidence="1 4" id="KW-0732">Signal</keyword>
<name>A0A3E0WRL3_9GAMM</name>
<gene>
    <name evidence="4" type="primary">bamE</name>
    <name evidence="6" type="ORF">CAL65_14105</name>
</gene>
<keyword evidence="4" id="KW-0564">Palmitate</keyword>
<evidence type="ECO:0000256" key="4">
    <source>
        <dbReference type="HAMAP-Rule" id="MF_00925"/>
    </source>
</evidence>
<dbReference type="GO" id="GO:0043165">
    <property type="term" value="P:Gram-negative-bacterium-type cell outer membrane assembly"/>
    <property type="evidence" value="ECO:0007669"/>
    <property type="project" value="UniProtKB-UniRule"/>
</dbReference>
<proteinExistence type="inferred from homology"/>
<comment type="caution">
    <text evidence="6">The sequence shown here is derived from an EMBL/GenBank/DDBJ whole genome shotgun (WGS) entry which is preliminary data.</text>
</comment>
<keyword evidence="2 4" id="KW-0472">Membrane</keyword>
<evidence type="ECO:0000256" key="3">
    <source>
        <dbReference type="ARBA" id="ARBA00023237"/>
    </source>
</evidence>
<dbReference type="HAMAP" id="MF_00925">
    <property type="entry name" value="OM_assembly_BamE"/>
    <property type="match status" value="1"/>
</dbReference>